<sequence>RPLFRSRGHCRAPSRGNTSGCQGSFLSNNPVLVLKMKKEEEEGRGRQYLIRWPSDEEGTLSGDLESNKTCALEVRCAMWKGNMPCDECQCSKDAFTLHNSLLYLCAQPVMGEPGGFVKQLHANSRIQLQLSEQV</sequence>
<reference evidence="1 2" key="1">
    <citation type="submission" date="2021-07" db="EMBL/GenBank/DDBJ databases">
        <authorList>
            <person name="Palmer J.M."/>
        </authorList>
    </citation>
    <scope>NUCLEOTIDE SEQUENCE [LARGE SCALE GENOMIC DNA]</scope>
    <source>
        <strain evidence="1 2">AT_MEX2019</strain>
        <tissue evidence="1">Muscle</tissue>
    </source>
</reference>
<comment type="caution">
    <text evidence="1">The sequence shown here is derived from an EMBL/GenBank/DDBJ whole genome shotgun (WGS) entry which is preliminary data.</text>
</comment>
<protein>
    <submittedName>
        <fullName evidence="1">Uncharacterized protein</fullName>
    </submittedName>
</protein>
<accession>A0ABU7APS1</accession>
<feature type="non-terminal residue" evidence="1">
    <location>
        <position position="1"/>
    </location>
</feature>
<evidence type="ECO:0000313" key="1">
    <source>
        <dbReference type="EMBL" id="MED6239455.1"/>
    </source>
</evidence>
<evidence type="ECO:0000313" key="2">
    <source>
        <dbReference type="Proteomes" id="UP001345963"/>
    </source>
</evidence>
<keyword evidence="2" id="KW-1185">Reference proteome</keyword>
<dbReference type="EMBL" id="JAHUTI010021429">
    <property type="protein sequence ID" value="MED6239455.1"/>
    <property type="molecule type" value="Genomic_DNA"/>
</dbReference>
<dbReference type="Proteomes" id="UP001345963">
    <property type="component" value="Unassembled WGS sequence"/>
</dbReference>
<gene>
    <name evidence="1" type="ORF">ATANTOWER_006695</name>
</gene>
<name>A0ABU7APS1_9TELE</name>
<organism evidence="1 2">
    <name type="scientific">Ataeniobius toweri</name>
    <dbReference type="NCBI Taxonomy" id="208326"/>
    <lineage>
        <taxon>Eukaryota</taxon>
        <taxon>Metazoa</taxon>
        <taxon>Chordata</taxon>
        <taxon>Craniata</taxon>
        <taxon>Vertebrata</taxon>
        <taxon>Euteleostomi</taxon>
        <taxon>Actinopterygii</taxon>
        <taxon>Neopterygii</taxon>
        <taxon>Teleostei</taxon>
        <taxon>Neoteleostei</taxon>
        <taxon>Acanthomorphata</taxon>
        <taxon>Ovalentaria</taxon>
        <taxon>Atherinomorphae</taxon>
        <taxon>Cyprinodontiformes</taxon>
        <taxon>Goodeidae</taxon>
        <taxon>Ataeniobius</taxon>
    </lineage>
</organism>
<proteinExistence type="predicted"/>